<feature type="transmembrane region" description="Helical" evidence="1">
    <location>
        <begin position="314"/>
        <end position="336"/>
    </location>
</feature>
<name>A0A364NWU6_9PROT</name>
<feature type="transmembrane region" description="Helical" evidence="1">
    <location>
        <begin position="194"/>
        <end position="215"/>
    </location>
</feature>
<feature type="transmembrane region" description="Helical" evidence="1">
    <location>
        <begin position="348"/>
        <end position="378"/>
    </location>
</feature>
<dbReference type="EMBL" id="PGTO01000009">
    <property type="protein sequence ID" value="RAU21564.1"/>
    <property type="molecule type" value="Genomic_DNA"/>
</dbReference>
<comment type="caution">
    <text evidence="2">The sequence shown here is derived from an EMBL/GenBank/DDBJ whole genome shotgun (WGS) entry which is preliminary data.</text>
</comment>
<sequence length="455" mass="48131">MVIILGSLGWAVLHMAWAQDVTSVALLLYIAVEARRTPRGGQAMLLACGAATIAAFLWLVDPIGVLRHALGEASFLAGLFTSLGMLRDSAQTSGLVRRCGEEMVRQPPGRRYAVLCLGSHVISLALNFGVLPLLGTMVMHGNTLDAAQGDPKVQDIRKRRMMTAVLRGFAMMTVWSPLSVSFTVTEGAIHGLPWWRLLSLQLILALVLMAVGWLLDRFAVPAGMRRPAGEVADSDWKPILHLSLFICVIVASAVAVSQVLSVRMVIGTMLVVPMAALLWSLAQPDRITAASLVRSGTGFVSRLGVSLPNFRYEVAMLSGAMFFGTVAAGFISPAATAEAIARLPLPPILMVIAMAWSVMILAQLGISQIITVSLFGSALGNLAQFGVHPLVAASGLMGAWGLSACSTLVGAAVMSVARTAEVSVGTVARDWNGRFVVAGAITLAVWMVALSLVLR</sequence>
<protein>
    <submittedName>
        <fullName evidence="2">Uncharacterized protein</fullName>
    </submittedName>
</protein>
<gene>
    <name evidence="2" type="ORF">CU669_12790</name>
</gene>
<keyword evidence="3" id="KW-1185">Reference proteome</keyword>
<dbReference type="AlphaFoldDB" id="A0A364NWU6"/>
<evidence type="ECO:0000313" key="3">
    <source>
        <dbReference type="Proteomes" id="UP000251075"/>
    </source>
</evidence>
<feature type="transmembrane region" description="Helical" evidence="1">
    <location>
        <begin position="112"/>
        <end position="134"/>
    </location>
</feature>
<feature type="transmembrane region" description="Helical" evidence="1">
    <location>
        <begin position="164"/>
        <end position="182"/>
    </location>
</feature>
<keyword evidence="1" id="KW-0812">Transmembrane</keyword>
<feature type="transmembrane region" description="Helical" evidence="1">
    <location>
        <begin position="42"/>
        <end position="60"/>
    </location>
</feature>
<keyword evidence="1" id="KW-0472">Membrane</keyword>
<reference evidence="2 3" key="1">
    <citation type="submission" date="2017-11" db="EMBL/GenBank/DDBJ databases">
        <title>Draft genome sequence of magnetotactic bacterium Magnetospirillum kuznetsovii LBB-42.</title>
        <authorList>
            <person name="Grouzdev D.S."/>
            <person name="Rysina M.S."/>
            <person name="Baslerov R.V."/>
            <person name="Koziaeva V."/>
        </authorList>
    </citation>
    <scope>NUCLEOTIDE SEQUENCE [LARGE SCALE GENOMIC DNA]</scope>
    <source>
        <strain evidence="2 3">LBB-42</strain>
    </source>
</reference>
<feature type="transmembrane region" description="Helical" evidence="1">
    <location>
        <begin position="262"/>
        <end position="282"/>
    </location>
</feature>
<evidence type="ECO:0000256" key="1">
    <source>
        <dbReference type="SAM" id="Phobius"/>
    </source>
</evidence>
<organism evidence="2 3">
    <name type="scientific">Paramagnetospirillum kuznetsovii</name>
    <dbReference type="NCBI Taxonomy" id="2053833"/>
    <lineage>
        <taxon>Bacteria</taxon>
        <taxon>Pseudomonadati</taxon>
        <taxon>Pseudomonadota</taxon>
        <taxon>Alphaproteobacteria</taxon>
        <taxon>Rhodospirillales</taxon>
        <taxon>Magnetospirillaceae</taxon>
        <taxon>Paramagnetospirillum</taxon>
    </lineage>
</organism>
<keyword evidence="1" id="KW-1133">Transmembrane helix</keyword>
<feature type="transmembrane region" description="Helical" evidence="1">
    <location>
        <begin position="435"/>
        <end position="454"/>
    </location>
</feature>
<feature type="transmembrane region" description="Helical" evidence="1">
    <location>
        <begin position="390"/>
        <end position="415"/>
    </location>
</feature>
<dbReference type="OrthoDB" id="7832851at2"/>
<accession>A0A364NWU6</accession>
<proteinExistence type="predicted"/>
<evidence type="ECO:0000313" key="2">
    <source>
        <dbReference type="EMBL" id="RAU21564.1"/>
    </source>
</evidence>
<dbReference type="Proteomes" id="UP000251075">
    <property type="component" value="Unassembled WGS sequence"/>
</dbReference>